<feature type="compositionally biased region" description="Low complexity" evidence="1">
    <location>
        <begin position="16"/>
        <end position="29"/>
    </location>
</feature>
<dbReference type="AlphaFoldDB" id="A0A9P0P4Y6"/>
<protein>
    <submittedName>
        <fullName evidence="2">Uncharacterized protein</fullName>
    </submittedName>
</protein>
<organism evidence="2 3">
    <name type="scientific">Acanthoscelides obtectus</name>
    <name type="common">Bean weevil</name>
    <name type="synonym">Bruchus obtectus</name>
    <dbReference type="NCBI Taxonomy" id="200917"/>
    <lineage>
        <taxon>Eukaryota</taxon>
        <taxon>Metazoa</taxon>
        <taxon>Ecdysozoa</taxon>
        <taxon>Arthropoda</taxon>
        <taxon>Hexapoda</taxon>
        <taxon>Insecta</taxon>
        <taxon>Pterygota</taxon>
        <taxon>Neoptera</taxon>
        <taxon>Endopterygota</taxon>
        <taxon>Coleoptera</taxon>
        <taxon>Polyphaga</taxon>
        <taxon>Cucujiformia</taxon>
        <taxon>Chrysomeloidea</taxon>
        <taxon>Chrysomelidae</taxon>
        <taxon>Bruchinae</taxon>
        <taxon>Bruchini</taxon>
        <taxon>Acanthoscelides</taxon>
    </lineage>
</organism>
<accession>A0A9P0P4Y6</accession>
<feature type="compositionally biased region" description="Pro residues" evidence="1">
    <location>
        <begin position="1"/>
        <end position="12"/>
    </location>
</feature>
<keyword evidence="3" id="KW-1185">Reference proteome</keyword>
<feature type="region of interest" description="Disordered" evidence="1">
    <location>
        <begin position="1"/>
        <end position="41"/>
    </location>
</feature>
<evidence type="ECO:0000313" key="3">
    <source>
        <dbReference type="Proteomes" id="UP001152888"/>
    </source>
</evidence>
<gene>
    <name evidence="2" type="ORF">ACAOBT_LOCUS8941</name>
</gene>
<dbReference type="EMBL" id="CAKOFQ010006775">
    <property type="protein sequence ID" value="CAH1970476.1"/>
    <property type="molecule type" value="Genomic_DNA"/>
</dbReference>
<reference evidence="2" key="1">
    <citation type="submission" date="2022-03" db="EMBL/GenBank/DDBJ databases">
        <authorList>
            <person name="Sayadi A."/>
        </authorList>
    </citation>
    <scope>NUCLEOTIDE SEQUENCE</scope>
</reference>
<dbReference type="Proteomes" id="UP001152888">
    <property type="component" value="Unassembled WGS sequence"/>
</dbReference>
<dbReference type="OrthoDB" id="10482458at2759"/>
<evidence type="ECO:0000313" key="2">
    <source>
        <dbReference type="EMBL" id="CAH1970476.1"/>
    </source>
</evidence>
<sequence length="66" mass="7051">MLPYGAPGPGPRDPMGYASASDMSGASGSRGQEPPPMVNQWYPPQRQAYNFLIDTPPRLVFGSLVA</sequence>
<name>A0A9P0P4Y6_ACAOB</name>
<evidence type="ECO:0000256" key="1">
    <source>
        <dbReference type="SAM" id="MobiDB-lite"/>
    </source>
</evidence>
<proteinExistence type="predicted"/>
<comment type="caution">
    <text evidence="2">The sequence shown here is derived from an EMBL/GenBank/DDBJ whole genome shotgun (WGS) entry which is preliminary data.</text>
</comment>